<feature type="region of interest" description="Disordered" evidence="1">
    <location>
        <begin position="315"/>
        <end position="354"/>
    </location>
</feature>
<feature type="region of interest" description="Disordered" evidence="1">
    <location>
        <begin position="86"/>
        <end position="123"/>
    </location>
</feature>
<feature type="compositionally biased region" description="Basic residues" evidence="1">
    <location>
        <begin position="109"/>
        <end position="119"/>
    </location>
</feature>
<name>A0ABR0K5H9_9EURO</name>
<feature type="region of interest" description="Disordered" evidence="1">
    <location>
        <begin position="238"/>
        <end position="298"/>
    </location>
</feature>
<feature type="compositionally biased region" description="Polar residues" evidence="1">
    <location>
        <begin position="342"/>
        <end position="354"/>
    </location>
</feature>
<organism evidence="2 3">
    <name type="scientific">Lithohypha guttulata</name>
    <dbReference type="NCBI Taxonomy" id="1690604"/>
    <lineage>
        <taxon>Eukaryota</taxon>
        <taxon>Fungi</taxon>
        <taxon>Dikarya</taxon>
        <taxon>Ascomycota</taxon>
        <taxon>Pezizomycotina</taxon>
        <taxon>Eurotiomycetes</taxon>
        <taxon>Chaetothyriomycetidae</taxon>
        <taxon>Chaetothyriales</taxon>
        <taxon>Trichomeriaceae</taxon>
        <taxon>Lithohypha</taxon>
    </lineage>
</organism>
<feature type="compositionally biased region" description="Polar residues" evidence="1">
    <location>
        <begin position="278"/>
        <end position="287"/>
    </location>
</feature>
<sequence length="556" mass="62854">MALYTEDPLSGEGLVWGSEVNIEIDPQDNSKRTSILDPSVFARQSTETASIECPQYSNPSRIGTFHHLERCRPDTAFSIAEDADDEGSLYVKSPPPSDNLQPHTDVRGRPRSRTKQLRRRGIDLSRDELRISSRWSSGEKKSMENFRDAIRDKAKDDGGDEMLFGKWSAKRDRPFFQEARAIKERVTNGLRTSISRTRGRRKDRAVVEGVQAARCKGIPSFNADQLVKKAILKHAEPTKTLRQVQSSISIRKQSPSPLSSDEDPSLTTKLRLPHRNENPQNTSWQQHLQHDLPPSSGWRHKKARYLLQEDLKEKKEVEERNRDHRILPSDYFPDHISHKSRSGSAAQPLLQPSSSMSAISHRHIEEYWRLPSLASTNVALSPSSSHSRLERLDQIASSGEYEDAWWKDNGRNGSTSSRTPSNIPRSPTTELFAALKARMEHASKDIGIGNEQDTILRPLLQPSAPASASYFSRPDLPLTPPATADFKRLVSSMSLPEGMDVASRYSSYQYSQNQEGDRDIVDETQKLAVHPLRTRLPYENLVRPSMSMTLRSNGYD</sequence>
<accession>A0ABR0K5H9</accession>
<feature type="compositionally biased region" description="Basic and acidic residues" evidence="1">
    <location>
        <begin position="315"/>
        <end position="337"/>
    </location>
</feature>
<feature type="region of interest" description="Disordered" evidence="1">
    <location>
        <begin position="404"/>
        <end position="426"/>
    </location>
</feature>
<reference evidence="2 3" key="1">
    <citation type="submission" date="2023-08" db="EMBL/GenBank/DDBJ databases">
        <title>Black Yeasts Isolated from many extreme environments.</title>
        <authorList>
            <person name="Coleine C."/>
            <person name="Stajich J.E."/>
            <person name="Selbmann L."/>
        </authorList>
    </citation>
    <scope>NUCLEOTIDE SEQUENCE [LARGE SCALE GENOMIC DNA]</scope>
    <source>
        <strain evidence="2 3">CCFEE 5885</strain>
    </source>
</reference>
<evidence type="ECO:0000313" key="2">
    <source>
        <dbReference type="EMBL" id="KAK5087567.1"/>
    </source>
</evidence>
<protein>
    <submittedName>
        <fullName evidence="2">Uncharacterized protein</fullName>
    </submittedName>
</protein>
<keyword evidence="3" id="KW-1185">Reference proteome</keyword>
<dbReference type="EMBL" id="JAVRRG010000087">
    <property type="protein sequence ID" value="KAK5087567.1"/>
    <property type="molecule type" value="Genomic_DNA"/>
</dbReference>
<comment type="caution">
    <text evidence="2">The sequence shown here is derived from an EMBL/GenBank/DDBJ whole genome shotgun (WGS) entry which is preliminary data.</text>
</comment>
<feature type="compositionally biased region" description="Polar residues" evidence="1">
    <location>
        <begin position="240"/>
        <end position="253"/>
    </location>
</feature>
<dbReference type="Proteomes" id="UP001345013">
    <property type="component" value="Unassembled WGS sequence"/>
</dbReference>
<proteinExistence type="predicted"/>
<evidence type="ECO:0000313" key="3">
    <source>
        <dbReference type="Proteomes" id="UP001345013"/>
    </source>
</evidence>
<evidence type="ECO:0000256" key="1">
    <source>
        <dbReference type="SAM" id="MobiDB-lite"/>
    </source>
</evidence>
<gene>
    <name evidence="2" type="ORF">LTR24_006607</name>
</gene>
<feature type="compositionally biased region" description="Polar residues" evidence="1">
    <location>
        <begin position="411"/>
        <end position="426"/>
    </location>
</feature>